<organism evidence="1 2">
    <name type="scientific">Dentiscutata heterogama</name>
    <dbReference type="NCBI Taxonomy" id="1316150"/>
    <lineage>
        <taxon>Eukaryota</taxon>
        <taxon>Fungi</taxon>
        <taxon>Fungi incertae sedis</taxon>
        <taxon>Mucoromycota</taxon>
        <taxon>Glomeromycotina</taxon>
        <taxon>Glomeromycetes</taxon>
        <taxon>Diversisporales</taxon>
        <taxon>Gigasporaceae</taxon>
        <taxon>Dentiscutata</taxon>
    </lineage>
</organism>
<proteinExistence type="predicted"/>
<accession>A0ACA9KU81</accession>
<protein>
    <submittedName>
        <fullName evidence="1">1647_t:CDS:1</fullName>
    </submittedName>
</protein>
<reference evidence="1" key="1">
    <citation type="submission" date="2021-06" db="EMBL/GenBank/DDBJ databases">
        <authorList>
            <person name="Kallberg Y."/>
            <person name="Tangrot J."/>
            <person name="Rosling A."/>
        </authorList>
    </citation>
    <scope>NUCLEOTIDE SEQUENCE</scope>
    <source>
        <strain evidence="1">IL203A</strain>
    </source>
</reference>
<dbReference type="EMBL" id="CAJVPU010002022">
    <property type="protein sequence ID" value="CAG8493479.1"/>
    <property type="molecule type" value="Genomic_DNA"/>
</dbReference>
<evidence type="ECO:0000313" key="2">
    <source>
        <dbReference type="Proteomes" id="UP000789702"/>
    </source>
</evidence>
<evidence type="ECO:0000313" key="1">
    <source>
        <dbReference type="EMBL" id="CAG8493479.1"/>
    </source>
</evidence>
<keyword evidence="2" id="KW-1185">Reference proteome</keyword>
<dbReference type="Proteomes" id="UP000789702">
    <property type="component" value="Unassembled WGS sequence"/>
</dbReference>
<sequence>MSLLKPSLILIWATVLVTFFLKVLLWKERHKWENICSKAESWLSENVPDVEVEKCLYNNSNKFIIRLFKATQWVDENQQRSLGILCKKRKSIIIRRYVDKRVVRRFLSCQNESGYFELTSQLAEAFGFSSVEEAKKHIETHFSSYSDMWVDAYQKAQSWLCKKVPDDKELAAARIFVVKRFEVEQDAINEDVTFKEYIETSESHEIVDEPDEEEQPILNDDVVGIIRTKVNHVTINPKWNEIHLISAHGLGEKFSVEVFDENLFISDKPLGSYVLDTNILLKSEDQIKLFSGSFSLQIGQKPVRGHLNLEHLYILISWRNVNGSWEFTDKLARFFNYKSDEKLKQAFFTHLSSDKDLLKYDLSILATALTIINLRNGRNL</sequence>
<comment type="caution">
    <text evidence="1">The sequence shown here is derived from an EMBL/GenBank/DDBJ whole genome shotgun (WGS) entry which is preliminary data.</text>
</comment>
<name>A0ACA9KU81_9GLOM</name>
<gene>
    <name evidence="1" type="ORF">DHETER_LOCUS2665</name>
</gene>